<feature type="transmembrane region" description="Helical" evidence="6">
    <location>
        <begin position="160"/>
        <end position="180"/>
    </location>
</feature>
<feature type="transmembrane region" description="Helical" evidence="6">
    <location>
        <begin position="366"/>
        <end position="389"/>
    </location>
</feature>
<evidence type="ECO:0000259" key="7">
    <source>
        <dbReference type="PROSITE" id="PS50850"/>
    </source>
</evidence>
<evidence type="ECO:0000256" key="2">
    <source>
        <dbReference type="ARBA" id="ARBA00022692"/>
    </source>
</evidence>
<dbReference type="InParanoid" id="A0A517SID0"/>
<keyword evidence="2 6" id="KW-0812">Transmembrane</keyword>
<dbReference type="InterPro" id="IPR036259">
    <property type="entry name" value="MFS_trans_sf"/>
</dbReference>
<gene>
    <name evidence="8" type="primary">exuT</name>
    <name evidence="8" type="ORF">Pan44_39290</name>
</gene>
<evidence type="ECO:0000256" key="3">
    <source>
        <dbReference type="ARBA" id="ARBA00022989"/>
    </source>
</evidence>
<feature type="transmembrane region" description="Helical" evidence="6">
    <location>
        <begin position="127"/>
        <end position="148"/>
    </location>
</feature>
<feature type="transmembrane region" description="Helical" evidence="6">
    <location>
        <begin position="186"/>
        <end position="210"/>
    </location>
</feature>
<dbReference type="AlphaFoldDB" id="A0A517SID0"/>
<dbReference type="InterPro" id="IPR011701">
    <property type="entry name" value="MFS"/>
</dbReference>
<dbReference type="Pfam" id="PF07690">
    <property type="entry name" value="MFS_1"/>
    <property type="match status" value="1"/>
</dbReference>
<keyword evidence="4 6" id="KW-0472">Membrane</keyword>
<dbReference type="InterPro" id="IPR050382">
    <property type="entry name" value="MFS_Na/Anion_cotransporter"/>
</dbReference>
<protein>
    <submittedName>
        <fullName evidence="8">Hexuronate transporter</fullName>
    </submittedName>
</protein>
<dbReference type="Proteomes" id="UP000315700">
    <property type="component" value="Chromosome"/>
</dbReference>
<proteinExistence type="predicted"/>
<dbReference type="PROSITE" id="PS50850">
    <property type="entry name" value="MFS"/>
    <property type="match status" value="1"/>
</dbReference>
<dbReference type="PANTHER" id="PTHR11662:SF399">
    <property type="entry name" value="FI19708P1-RELATED"/>
    <property type="match status" value="1"/>
</dbReference>
<evidence type="ECO:0000256" key="5">
    <source>
        <dbReference type="SAM" id="MobiDB-lite"/>
    </source>
</evidence>
<evidence type="ECO:0000256" key="1">
    <source>
        <dbReference type="ARBA" id="ARBA00004141"/>
    </source>
</evidence>
<dbReference type="EMBL" id="CP036271">
    <property type="protein sequence ID" value="QDT55881.1"/>
    <property type="molecule type" value="Genomic_DNA"/>
</dbReference>
<feature type="transmembrane region" description="Helical" evidence="6">
    <location>
        <begin position="235"/>
        <end position="256"/>
    </location>
</feature>
<sequence length="428" mass="45074">MLVQNNVNAPTSTQVAVQPQAPEPARMPIGSWPWKVAVFLMAATALSYMDRQALSVVGPIIKQELSLSNTDLGQLLAAFFWTYGLMHIGVGLILDRTNIRFTYPLFVALWSISQIGAGLATGYASLYVARLFLGTFEAAGQTGAARIIARVMPPEHRAFANGLMMSGGSLGAMLAPLLMITLADSFGWRIGFAVFGGLGLVWATLWLAWFRPNVHVTSVSANPEPWSDILRDRRFWGCVGGAICTIPLLHILGSWIPTYLRDGWNIPTADQRLPLLLLAIGLDVGFVGGGAAVSILVKRGRSAPKARLLVMTAATLMMAAAAAVPRAPNLVTALVLLGLVHIGRATWGAIFLAFNQDVAPGRVATVAGTMGALGACGGAGLITLIGAVADRTGGFSSAFYIAAALAVLGQGFMLVSFGTSKTAPKDSR</sequence>
<comment type="subcellular location">
    <subcellularLocation>
        <location evidence="1">Membrane</location>
        <topology evidence="1">Multi-pass membrane protein</topology>
    </subcellularLocation>
</comment>
<feature type="transmembrane region" description="Helical" evidence="6">
    <location>
        <begin position="395"/>
        <end position="418"/>
    </location>
</feature>
<feature type="region of interest" description="Disordered" evidence="5">
    <location>
        <begin position="1"/>
        <end position="20"/>
    </location>
</feature>
<dbReference type="Gene3D" id="1.20.1250.20">
    <property type="entry name" value="MFS general substrate transporter like domains"/>
    <property type="match status" value="2"/>
</dbReference>
<accession>A0A517SID0</accession>
<keyword evidence="3 6" id="KW-1133">Transmembrane helix</keyword>
<feature type="transmembrane region" description="Helical" evidence="6">
    <location>
        <begin position="75"/>
        <end position="94"/>
    </location>
</feature>
<dbReference type="InterPro" id="IPR020846">
    <property type="entry name" value="MFS_dom"/>
</dbReference>
<feature type="transmembrane region" description="Helical" evidence="6">
    <location>
        <begin position="276"/>
        <end position="296"/>
    </location>
</feature>
<name>A0A517SID0_9PLAN</name>
<feature type="domain" description="Major facilitator superfamily (MFS) profile" evidence="7">
    <location>
        <begin position="36"/>
        <end position="421"/>
    </location>
</feature>
<organism evidence="8 9">
    <name type="scientific">Caulifigura coniformis</name>
    <dbReference type="NCBI Taxonomy" id="2527983"/>
    <lineage>
        <taxon>Bacteria</taxon>
        <taxon>Pseudomonadati</taxon>
        <taxon>Planctomycetota</taxon>
        <taxon>Planctomycetia</taxon>
        <taxon>Planctomycetales</taxon>
        <taxon>Planctomycetaceae</taxon>
        <taxon>Caulifigura</taxon>
    </lineage>
</organism>
<keyword evidence="9" id="KW-1185">Reference proteome</keyword>
<dbReference type="SUPFAM" id="SSF103473">
    <property type="entry name" value="MFS general substrate transporter"/>
    <property type="match status" value="1"/>
</dbReference>
<evidence type="ECO:0000313" key="8">
    <source>
        <dbReference type="EMBL" id="QDT55881.1"/>
    </source>
</evidence>
<feature type="compositionally biased region" description="Polar residues" evidence="5">
    <location>
        <begin position="1"/>
        <end position="17"/>
    </location>
</feature>
<dbReference type="RefSeq" id="WP_145032351.1">
    <property type="nucleotide sequence ID" value="NZ_CP036271.1"/>
</dbReference>
<feature type="transmembrane region" description="Helical" evidence="6">
    <location>
        <begin position="308"/>
        <end position="324"/>
    </location>
</feature>
<evidence type="ECO:0000313" key="9">
    <source>
        <dbReference type="Proteomes" id="UP000315700"/>
    </source>
</evidence>
<evidence type="ECO:0000256" key="6">
    <source>
        <dbReference type="SAM" id="Phobius"/>
    </source>
</evidence>
<dbReference type="GO" id="GO:0016020">
    <property type="term" value="C:membrane"/>
    <property type="evidence" value="ECO:0007669"/>
    <property type="project" value="UniProtKB-SubCell"/>
</dbReference>
<dbReference type="GO" id="GO:0022857">
    <property type="term" value="F:transmembrane transporter activity"/>
    <property type="evidence" value="ECO:0007669"/>
    <property type="project" value="InterPro"/>
</dbReference>
<dbReference type="KEGG" id="ccos:Pan44_39290"/>
<reference evidence="8 9" key="1">
    <citation type="submission" date="2019-02" db="EMBL/GenBank/DDBJ databases">
        <title>Deep-cultivation of Planctomycetes and their phenomic and genomic characterization uncovers novel biology.</title>
        <authorList>
            <person name="Wiegand S."/>
            <person name="Jogler M."/>
            <person name="Boedeker C."/>
            <person name="Pinto D."/>
            <person name="Vollmers J."/>
            <person name="Rivas-Marin E."/>
            <person name="Kohn T."/>
            <person name="Peeters S.H."/>
            <person name="Heuer A."/>
            <person name="Rast P."/>
            <person name="Oberbeckmann S."/>
            <person name="Bunk B."/>
            <person name="Jeske O."/>
            <person name="Meyerdierks A."/>
            <person name="Storesund J.E."/>
            <person name="Kallscheuer N."/>
            <person name="Luecker S."/>
            <person name="Lage O.M."/>
            <person name="Pohl T."/>
            <person name="Merkel B.J."/>
            <person name="Hornburger P."/>
            <person name="Mueller R.-W."/>
            <person name="Bruemmer F."/>
            <person name="Labrenz M."/>
            <person name="Spormann A.M."/>
            <person name="Op den Camp H."/>
            <person name="Overmann J."/>
            <person name="Amann R."/>
            <person name="Jetten M.S.M."/>
            <person name="Mascher T."/>
            <person name="Medema M.H."/>
            <person name="Devos D.P."/>
            <person name="Kaster A.-K."/>
            <person name="Ovreas L."/>
            <person name="Rohde M."/>
            <person name="Galperin M.Y."/>
            <person name="Jogler C."/>
        </authorList>
    </citation>
    <scope>NUCLEOTIDE SEQUENCE [LARGE SCALE GENOMIC DNA]</scope>
    <source>
        <strain evidence="8 9">Pan44</strain>
    </source>
</reference>
<dbReference type="PANTHER" id="PTHR11662">
    <property type="entry name" value="SOLUTE CARRIER FAMILY 17"/>
    <property type="match status" value="1"/>
</dbReference>
<evidence type="ECO:0000256" key="4">
    <source>
        <dbReference type="ARBA" id="ARBA00023136"/>
    </source>
</evidence>
<feature type="transmembrane region" description="Helical" evidence="6">
    <location>
        <begin position="330"/>
        <end position="354"/>
    </location>
</feature>
<feature type="transmembrane region" description="Helical" evidence="6">
    <location>
        <begin position="101"/>
        <end position="121"/>
    </location>
</feature>
<dbReference type="OrthoDB" id="8596007at2"/>